<dbReference type="KEGG" id="dpx:DAPPUDRAFT_314670"/>
<dbReference type="HOGENOM" id="CLU_1449087_0_0_1"/>
<sequence length="187" mass="21917">MSLNLKKTTPNLLKGKDEKPFKLHQYVRDAVPLPDKAVKKNMQDEVFWSFSDSKELCGKVYRIKEWYLEVLVWHLYELVNANLRVERRFMDVYGRNITCELQPNIRRIRSDKLHQHSTAIVTPITITGLSSAVVSLQMRGYPDRVTCSVTETSVTCKKYPGIYREVLWVSMSLSLFRNRIILQFGFR</sequence>
<dbReference type="EMBL" id="GL732534">
    <property type="protein sequence ID" value="EFX84397.1"/>
    <property type="molecule type" value="Genomic_DNA"/>
</dbReference>
<evidence type="ECO:0000313" key="1">
    <source>
        <dbReference type="EMBL" id="EFX84397.1"/>
    </source>
</evidence>
<keyword evidence="2" id="KW-1185">Reference proteome</keyword>
<dbReference type="InParanoid" id="E9G733"/>
<name>E9G733_DAPPU</name>
<protein>
    <submittedName>
        <fullName evidence="1">Uncharacterized protein</fullName>
    </submittedName>
</protein>
<reference evidence="1 2" key="1">
    <citation type="journal article" date="2011" name="Science">
        <title>The ecoresponsive genome of Daphnia pulex.</title>
        <authorList>
            <person name="Colbourne J.K."/>
            <person name="Pfrender M.E."/>
            <person name="Gilbert D."/>
            <person name="Thomas W.K."/>
            <person name="Tucker A."/>
            <person name="Oakley T.H."/>
            <person name="Tokishita S."/>
            <person name="Aerts A."/>
            <person name="Arnold G.J."/>
            <person name="Basu M.K."/>
            <person name="Bauer D.J."/>
            <person name="Caceres C.E."/>
            <person name="Carmel L."/>
            <person name="Casola C."/>
            <person name="Choi J.H."/>
            <person name="Detter J.C."/>
            <person name="Dong Q."/>
            <person name="Dusheyko S."/>
            <person name="Eads B.D."/>
            <person name="Frohlich T."/>
            <person name="Geiler-Samerotte K.A."/>
            <person name="Gerlach D."/>
            <person name="Hatcher P."/>
            <person name="Jogdeo S."/>
            <person name="Krijgsveld J."/>
            <person name="Kriventseva E.V."/>
            <person name="Kultz D."/>
            <person name="Laforsch C."/>
            <person name="Lindquist E."/>
            <person name="Lopez J."/>
            <person name="Manak J.R."/>
            <person name="Muller J."/>
            <person name="Pangilinan J."/>
            <person name="Patwardhan R.P."/>
            <person name="Pitluck S."/>
            <person name="Pritham E.J."/>
            <person name="Rechtsteiner A."/>
            <person name="Rho M."/>
            <person name="Rogozin I.B."/>
            <person name="Sakarya O."/>
            <person name="Salamov A."/>
            <person name="Schaack S."/>
            <person name="Shapiro H."/>
            <person name="Shiga Y."/>
            <person name="Skalitzky C."/>
            <person name="Smith Z."/>
            <person name="Souvorov A."/>
            <person name="Sung W."/>
            <person name="Tang Z."/>
            <person name="Tsuchiya D."/>
            <person name="Tu H."/>
            <person name="Vos H."/>
            <person name="Wang M."/>
            <person name="Wolf Y.I."/>
            <person name="Yamagata H."/>
            <person name="Yamada T."/>
            <person name="Ye Y."/>
            <person name="Shaw J.R."/>
            <person name="Andrews J."/>
            <person name="Crease T.J."/>
            <person name="Tang H."/>
            <person name="Lucas S.M."/>
            <person name="Robertson H.M."/>
            <person name="Bork P."/>
            <person name="Koonin E.V."/>
            <person name="Zdobnov E.M."/>
            <person name="Grigoriev I.V."/>
            <person name="Lynch M."/>
            <person name="Boore J.L."/>
        </authorList>
    </citation>
    <scope>NUCLEOTIDE SEQUENCE [LARGE SCALE GENOMIC DNA]</scope>
</reference>
<gene>
    <name evidence="1" type="ORF">DAPPUDRAFT_314670</name>
</gene>
<evidence type="ECO:0000313" key="2">
    <source>
        <dbReference type="Proteomes" id="UP000000305"/>
    </source>
</evidence>
<proteinExistence type="predicted"/>
<organism evidence="1 2">
    <name type="scientific">Daphnia pulex</name>
    <name type="common">Water flea</name>
    <dbReference type="NCBI Taxonomy" id="6669"/>
    <lineage>
        <taxon>Eukaryota</taxon>
        <taxon>Metazoa</taxon>
        <taxon>Ecdysozoa</taxon>
        <taxon>Arthropoda</taxon>
        <taxon>Crustacea</taxon>
        <taxon>Branchiopoda</taxon>
        <taxon>Diplostraca</taxon>
        <taxon>Cladocera</taxon>
        <taxon>Anomopoda</taxon>
        <taxon>Daphniidae</taxon>
        <taxon>Daphnia</taxon>
    </lineage>
</organism>
<dbReference type="Proteomes" id="UP000000305">
    <property type="component" value="Unassembled WGS sequence"/>
</dbReference>
<dbReference type="AlphaFoldDB" id="E9G733"/>
<accession>E9G733</accession>